<feature type="chain" id="PRO_5047048153" description="PknH-like extracellular domain-containing protein" evidence="2">
    <location>
        <begin position="26"/>
        <end position="244"/>
    </location>
</feature>
<name>A0ABP6TA92_9ACTN</name>
<sequence>MFTRSAALAAVTCALALALTGCSNDSDPATEPAADGKASASTSPSPSPSEAPEGRLLTAAEAKAALPAVTDLPGSGWQATPIPPDSGESKVEPASCARLWSETATDHSGYKPKIAAVESTGYGTEATGFTEVFFEVASWTNAADSGLPIEASSAVDECASFTVTDDESTDRMTARKLTPLALGEKQAAIQMSFTVEGTPVYLTWCQFAVGHNLISVAHGSTAAGDPQKTLEPAIRGILTDLEKA</sequence>
<evidence type="ECO:0000313" key="3">
    <source>
        <dbReference type="EMBL" id="GAA3396250.1"/>
    </source>
</evidence>
<evidence type="ECO:0000313" key="4">
    <source>
        <dbReference type="Proteomes" id="UP001501676"/>
    </source>
</evidence>
<dbReference type="Proteomes" id="UP001501676">
    <property type="component" value="Unassembled WGS sequence"/>
</dbReference>
<dbReference type="RefSeq" id="WP_345732788.1">
    <property type="nucleotide sequence ID" value="NZ_BAAAYN010000054.1"/>
</dbReference>
<proteinExistence type="predicted"/>
<reference evidence="4" key="1">
    <citation type="journal article" date="2019" name="Int. J. Syst. Evol. Microbiol.">
        <title>The Global Catalogue of Microorganisms (GCM) 10K type strain sequencing project: providing services to taxonomists for standard genome sequencing and annotation.</title>
        <authorList>
            <consortium name="The Broad Institute Genomics Platform"/>
            <consortium name="The Broad Institute Genome Sequencing Center for Infectious Disease"/>
            <person name="Wu L."/>
            <person name="Ma J."/>
        </authorList>
    </citation>
    <scope>NUCLEOTIDE SEQUENCE [LARGE SCALE GENOMIC DNA]</scope>
    <source>
        <strain evidence="4">JCM 9458</strain>
    </source>
</reference>
<dbReference type="EMBL" id="BAAAYN010000054">
    <property type="protein sequence ID" value="GAA3396250.1"/>
    <property type="molecule type" value="Genomic_DNA"/>
</dbReference>
<keyword evidence="4" id="KW-1185">Reference proteome</keyword>
<evidence type="ECO:0000256" key="2">
    <source>
        <dbReference type="SAM" id="SignalP"/>
    </source>
</evidence>
<feature type="signal peptide" evidence="2">
    <location>
        <begin position="1"/>
        <end position="25"/>
    </location>
</feature>
<protein>
    <recommendedName>
        <fullName evidence="5">PknH-like extracellular domain-containing protein</fullName>
    </recommendedName>
</protein>
<gene>
    <name evidence="3" type="ORF">GCM10020369_72260</name>
</gene>
<accession>A0ABP6TA92</accession>
<feature type="compositionally biased region" description="Low complexity" evidence="1">
    <location>
        <begin position="38"/>
        <end position="68"/>
    </location>
</feature>
<organism evidence="3 4">
    <name type="scientific">Cryptosporangium minutisporangium</name>
    <dbReference type="NCBI Taxonomy" id="113569"/>
    <lineage>
        <taxon>Bacteria</taxon>
        <taxon>Bacillati</taxon>
        <taxon>Actinomycetota</taxon>
        <taxon>Actinomycetes</taxon>
        <taxon>Cryptosporangiales</taxon>
        <taxon>Cryptosporangiaceae</taxon>
        <taxon>Cryptosporangium</taxon>
    </lineage>
</organism>
<evidence type="ECO:0000256" key="1">
    <source>
        <dbReference type="SAM" id="MobiDB-lite"/>
    </source>
</evidence>
<comment type="caution">
    <text evidence="3">The sequence shown here is derived from an EMBL/GenBank/DDBJ whole genome shotgun (WGS) entry which is preliminary data.</text>
</comment>
<evidence type="ECO:0008006" key="5">
    <source>
        <dbReference type="Google" id="ProtNLM"/>
    </source>
</evidence>
<keyword evidence="2" id="KW-0732">Signal</keyword>
<feature type="region of interest" description="Disordered" evidence="1">
    <location>
        <begin position="24"/>
        <end position="95"/>
    </location>
</feature>
<dbReference type="PROSITE" id="PS51257">
    <property type="entry name" value="PROKAR_LIPOPROTEIN"/>
    <property type="match status" value="1"/>
</dbReference>